<comment type="caution">
    <text evidence="3">The sequence shown here is derived from an EMBL/GenBank/DDBJ whole genome shotgun (WGS) entry which is preliminary data.</text>
</comment>
<dbReference type="InterPro" id="IPR036291">
    <property type="entry name" value="NAD(P)-bd_dom_sf"/>
</dbReference>
<comment type="similarity">
    <text evidence="1 2">Belongs to the short-chain dehydrogenases/reductases (SDR) family.</text>
</comment>
<reference evidence="3" key="1">
    <citation type="submission" date="2022-08" db="EMBL/GenBank/DDBJ databases">
        <title>Novel Bdellovibrio Species Isolated from Svalbard: Designation Bdellovibrio svalbardensis.</title>
        <authorList>
            <person name="Mitchell R.J."/>
            <person name="Choi S.Y."/>
        </authorList>
    </citation>
    <scope>NUCLEOTIDE SEQUENCE</scope>
    <source>
        <strain evidence="3">PAP01</strain>
    </source>
</reference>
<name>A0ABT6DGC7_9BACT</name>
<dbReference type="Proteomes" id="UP001152321">
    <property type="component" value="Unassembled WGS sequence"/>
</dbReference>
<evidence type="ECO:0000313" key="4">
    <source>
        <dbReference type="Proteomes" id="UP001152321"/>
    </source>
</evidence>
<dbReference type="EMBL" id="JANRMI010000002">
    <property type="protein sequence ID" value="MDG0815877.1"/>
    <property type="molecule type" value="Genomic_DNA"/>
</dbReference>
<sequence>MKNNKLALVTGSTAGIGFAIAEKLVHQNFDVIINGRSEERVNKAINQLLEKGASKKSLHGVAADLTTVEGIAKVQELFPEVDVLINNFGIFEPKEFANITDADWEKMWNGNFMSGARLSRHYFPRMLKKNYGRVIFISSESALQIPAEMIHYGVSKTAQISLARGMAEVAGESNVTVNSVLVGPTKSEGVGTFLKQLAEKDHLTESDVEKNFFKTARPTSLIKRFIRPEEIGAFVAFLASEESSAITGSALRADGGLVKSII</sequence>
<dbReference type="PRINTS" id="PR00080">
    <property type="entry name" value="SDRFAMILY"/>
</dbReference>
<dbReference type="PANTHER" id="PTHR42879:SF6">
    <property type="entry name" value="NADPH-DEPENDENT REDUCTASE BACG"/>
    <property type="match status" value="1"/>
</dbReference>
<accession>A0ABT6DGC7</accession>
<dbReference type="Gene3D" id="3.40.50.720">
    <property type="entry name" value="NAD(P)-binding Rossmann-like Domain"/>
    <property type="match status" value="1"/>
</dbReference>
<organism evidence="3 4">
    <name type="scientific">Bdellovibrio svalbardensis</name>
    <dbReference type="NCBI Taxonomy" id="2972972"/>
    <lineage>
        <taxon>Bacteria</taxon>
        <taxon>Pseudomonadati</taxon>
        <taxon>Bdellovibrionota</taxon>
        <taxon>Bdellovibrionia</taxon>
        <taxon>Bdellovibrionales</taxon>
        <taxon>Pseudobdellovibrionaceae</taxon>
        <taxon>Bdellovibrio</taxon>
    </lineage>
</organism>
<dbReference type="RefSeq" id="WP_277577356.1">
    <property type="nucleotide sequence ID" value="NZ_JANRMI010000002.1"/>
</dbReference>
<gene>
    <name evidence="3" type="ORF">NWE73_05860</name>
</gene>
<dbReference type="SUPFAM" id="SSF51735">
    <property type="entry name" value="NAD(P)-binding Rossmann-fold domains"/>
    <property type="match status" value="1"/>
</dbReference>
<evidence type="ECO:0000256" key="2">
    <source>
        <dbReference type="RuleBase" id="RU000363"/>
    </source>
</evidence>
<evidence type="ECO:0000313" key="3">
    <source>
        <dbReference type="EMBL" id="MDG0815877.1"/>
    </source>
</evidence>
<protein>
    <submittedName>
        <fullName evidence="3">SDR family oxidoreductase</fullName>
    </submittedName>
</protein>
<dbReference type="PRINTS" id="PR00081">
    <property type="entry name" value="GDHRDH"/>
</dbReference>
<dbReference type="PANTHER" id="PTHR42879">
    <property type="entry name" value="3-OXOACYL-(ACYL-CARRIER-PROTEIN) REDUCTASE"/>
    <property type="match status" value="1"/>
</dbReference>
<keyword evidence="4" id="KW-1185">Reference proteome</keyword>
<evidence type="ECO:0000256" key="1">
    <source>
        <dbReference type="ARBA" id="ARBA00006484"/>
    </source>
</evidence>
<proteinExistence type="inferred from homology"/>
<dbReference type="InterPro" id="IPR002347">
    <property type="entry name" value="SDR_fam"/>
</dbReference>
<dbReference type="InterPro" id="IPR050259">
    <property type="entry name" value="SDR"/>
</dbReference>
<dbReference type="Pfam" id="PF00106">
    <property type="entry name" value="adh_short"/>
    <property type="match status" value="1"/>
</dbReference>